<keyword evidence="5" id="KW-0276">Fatty acid metabolism</keyword>
<dbReference type="VEuPathDB" id="VectorBase:AALC636_036917"/>
<evidence type="ECO:0000256" key="11">
    <source>
        <dbReference type="ARBA" id="ARBA00023160"/>
    </source>
</evidence>
<comment type="domain">
    <text evidence="12">The histidine box domains are involved in binding the catalytic metal ions.</text>
</comment>
<dbReference type="GO" id="GO:0005789">
    <property type="term" value="C:endoplasmic reticulum membrane"/>
    <property type="evidence" value="ECO:0007669"/>
    <property type="project" value="TreeGrafter"/>
</dbReference>
<feature type="transmembrane region" description="Helical" evidence="13">
    <location>
        <begin position="260"/>
        <end position="280"/>
    </location>
</feature>
<keyword evidence="7 12" id="KW-0560">Oxidoreductase</keyword>
<evidence type="ECO:0000256" key="4">
    <source>
        <dbReference type="ARBA" id="ARBA00022692"/>
    </source>
</evidence>
<sequence>MAPNVLGNTLLLAEACIQPEDPNNNQIKANKSILNVRTTTAEPTATAIVTAAKTWAQVDDFQKTESSSSTRSSSSSSSSSYFQAALVWRNIIAFVYLHGGFLYGLYLAFTVAKGSTIVLAFVLGMFGAFGITAGAHRLWSHKAYKAKWPLRLILMISQTLAFQNSIYEWVRDHRVHHKFTDTDADPHNAKRGFFFSHIGWLMMKKHPDVREKGKTVDMADLETDPIVMFQKKYYAVLMPVFCFVIPTFLSYYFLDETFSNSWYIVAIFRYVLSLNGTWLVNSAAHIWGTKPYDRKISPTNSTFVAIAAVGEGWHNYHHVFPWDYKTSELGQYSTNFTTAVIDFFAWIGWAYDLKSVSDDMIKKRVLRTGDGSHPYSEEALREKMVDYINNLDHDNEKVVWGWDDHDMAEDDRRDATVSNKKE</sequence>
<keyword evidence="8" id="KW-0408">Iron</keyword>
<evidence type="ECO:0000256" key="10">
    <source>
        <dbReference type="ARBA" id="ARBA00023136"/>
    </source>
</evidence>
<dbReference type="InterPro" id="IPR005804">
    <property type="entry name" value="FA_desaturase_dom"/>
</dbReference>
<dbReference type="VEuPathDB" id="VectorBase:AALF017935"/>
<evidence type="ECO:0000256" key="8">
    <source>
        <dbReference type="ARBA" id="ARBA00023004"/>
    </source>
</evidence>
<evidence type="ECO:0000259" key="14">
    <source>
        <dbReference type="Pfam" id="PF00487"/>
    </source>
</evidence>
<comment type="similarity">
    <text evidence="2 12">Belongs to the fatty acid desaturase type 1 family.</text>
</comment>
<feature type="transmembrane region" description="Helical" evidence="13">
    <location>
        <begin position="86"/>
        <end position="109"/>
    </location>
</feature>
<protein>
    <submittedName>
        <fullName evidence="15">Putative fatty acid desaturase</fullName>
    </submittedName>
</protein>
<proteinExistence type="evidence at transcript level"/>
<dbReference type="Pfam" id="PF00487">
    <property type="entry name" value="FA_desaturase"/>
    <property type="match status" value="1"/>
</dbReference>
<evidence type="ECO:0000256" key="7">
    <source>
        <dbReference type="ARBA" id="ARBA00023002"/>
    </source>
</evidence>
<keyword evidence="9" id="KW-0443">Lipid metabolism</keyword>
<dbReference type="EMBL" id="GAPW01001631">
    <property type="protein sequence ID" value="JAC11967.1"/>
    <property type="molecule type" value="mRNA"/>
</dbReference>
<keyword evidence="4 12" id="KW-0812">Transmembrane</keyword>
<organism evidence="15">
    <name type="scientific">Aedes albopictus</name>
    <name type="common">Asian tiger mosquito</name>
    <name type="synonym">Stegomyia albopicta</name>
    <dbReference type="NCBI Taxonomy" id="7160"/>
    <lineage>
        <taxon>Eukaryota</taxon>
        <taxon>Metazoa</taxon>
        <taxon>Ecdysozoa</taxon>
        <taxon>Arthropoda</taxon>
        <taxon>Hexapoda</taxon>
        <taxon>Insecta</taxon>
        <taxon>Pterygota</taxon>
        <taxon>Neoptera</taxon>
        <taxon>Endopterygota</taxon>
        <taxon>Diptera</taxon>
        <taxon>Nematocera</taxon>
        <taxon>Culicoidea</taxon>
        <taxon>Culicidae</taxon>
        <taxon>Culicinae</taxon>
        <taxon>Aedini</taxon>
        <taxon>Aedes</taxon>
        <taxon>Stegomyia</taxon>
    </lineage>
</organism>
<keyword evidence="10 13" id="KW-0472">Membrane</keyword>
<dbReference type="CDD" id="cd03505">
    <property type="entry name" value="Delta9-FADS-like"/>
    <property type="match status" value="1"/>
</dbReference>
<evidence type="ECO:0000256" key="9">
    <source>
        <dbReference type="ARBA" id="ARBA00023098"/>
    </source>
</evidence>
<evidence type="ECO:0000256" key="13">
    <source>
        <dbReference type="SAM" id="Phobius"/>
    </source>
</evidence>
<dbReference type="VEuPathDB" id="VectorBase:AALFPA_053894"/>
<keyword evidence="3 12" id="KW-0444">Lipid biosynthesis</keyword>
<evidence type="ECO:0000256" key="6">
    <source>
        <dbReference type="ARBA" id="ARBA00022989"/>
    </source>
</evidence>
<reference evidence="15" key="1">
    <citation type="journal article" date="2014" name="PLoS Negl. Trop. Dis.">
        <title>Identification and characterization of seminal fluid proteins in the Asian tiger mosquito, Aedes albopictus.</title>
        <authorList>
            <person name="Boes K.E."/>
            <person name="Ribeiro J.M."/>
            <person name="Wong A."/>
            <person name="Harrington L.C."/>
            <person name="Wolfner M.F."/>
            <person name="Sirot L.K."/>
        </authorList>
    </citation>
    <scope>NUCLEOTIDE SEQUENCE</scope>
    <source>
        <tissue evidence="15">Reproductive organs</tissue>
    </source>
</reference>
<evidence type="ECO:0000256" key="1">
    <source>
        <dbReference type="ARBA" id="ARBA00004141"/>
    </source>
</evidence>
<keyword evidence="11 12" id="KW-0275">Fatty acid biosynthesis</keyword>
<comment type="cofactor">
    <cofactor evidence="12">
        <name>Fe(2+)</name>
        <dbReference type="ChEBI" id="CHEBI:29033"/>
    </cofactor>
</comment>
<name>A0A023ERW2_AEDAL</name>
<feature type="transmembrane region" description="Helical" evidence="13">
    <location>
        <begin position="233"/>
        <end position="254"/>
    </location>
</feature>
<evidence type="ECO:0000256" key="12">
    <source>
        <dbReference type="RuleBase" id="RU000581"/>
    </source>
</evidence>
<dbReference type="GO" id="GO:0006636">
    <property type="term" value="P:unsaturated fatty acid biosynthetic process"/>
    <property type="evidence" value="ECO:0007669"/>
    <property type="project" value="TreeGrafter"/>
</dbReference>
<dbReference type="GO" id="GO:0005506">
    <property type="term" value="F:iron ion binding"/>
    <property type="evidence" value="ECO:0007669"/>
    <property type="project" value="TreeGrafter"/>
</dbReference>
<feature type="transmembrane region" description="Helical" evidence="13">
    <location>
        <begin position="115"/>
        <end position="135"/>
    </location>
</feature>
<dbReference type="PRINTS" id="PR00075">
    <property type="entry name" value="FACDDSATRASE"/>
</dbReference>
<dbReference type="AlphaFoldDB" id="A0A023ERW2"/>
<evidence type="ECO:0000256" key="3">
    <source>
        <dbReference type="ARBA" id="ARBA00022516"/>
    </source>
</evidence>
<keyword evidence="6 13" id="KW-1133">Transmembrane helix</keyword>
<dbReference type="PANTHER" id="PTHR11351">
    <property type="entry name" value="ACYL-COA DESATURASE"/>
    <property type="match status" value="1"/>
</dbReference>
<feature type="domain" description="Fatty acid desaturase" evidence="14">
    <location>
        <begin position="117"/>
        <end position="321"/>
    </location>
</feature>
<dbReference type="GO" id="GO:0004768">
    <property type="term" value="F:stearoyl-CoA 9-desaturase activity"/>
    <property type="evidence" value="ECO:0007669"/>
    <property type="project" value="TreeGrafter"/>
</dbReference>
<comment type="subcellular location">
    <subcellularLocation>
        <location evidence="1">Membrane</location>
        <topology evidence="1">Multi-pass membrane protein</topology>
    </subcellularLocation>
</comment>
<evidence type="ECO:0000256" key="5">
    <source>
        <dbReference type="ARBA" id="ARBA00022832"/>
    </source>
</evidence>
<evidence type="ECO:0000256" key="2">
    <source>
        <dbReference type="ARBA" id="ARBA00009295"/>
    </source>
</evidence>
<evidence type="ECO:0000313" key="15">
    <source>
        <dbReference type="EMBL" id="JAC11967.1"/>
    </source>
</evidence>
<accession>A0A023ERW2</accession>
<dbReference type="PANTHER" id="PTHR11351:SF98">
    <property type="entry name" value="RE43130P"/>
    <property type="match status" value="1"/>
</dbReference>
<dbReference type="InterPro" id="IPR015876">
    <property type="entry name" value="Acyl-CoA_DS"/>
</dbReference>